<dbReference type="PANTHER" id="PTHR43806:SF11">
    <property type="entry name" value="CEREVISIN-RELATED"/>
    <property type="match status" value="1"/>
</dbReference>
<feature type="active site" description="Charge relay system" evidence="5">
    <location>
        <position position="370"/>
    </location>
</feature>
<dbReference type="InterPro" id="IPR015500">
    <property type="entry name" value="Peptidase_S8_subtilisin-rel"/>
</dbReference>
<feature type="region of interest" description="Disordered" evidence="6">
    <location>
        <begin position="41"/>
        <end position="82"/>
    </location>
</feature>
<feature type="active site" description="Charge relay system" evidence="5">
    <location>
        <position position="215"/>
    </location>
</feature>
<dbReference type="InterPro" id="IPR036852">
    <property type="entry name" value="Peptidase_S8/S53_dom_sf"/>
</dbReference>
<dbReference type="PROSITE" id="PS00138">
    <property type="entry name" value="SUBTILASE_SER"/>
    <property type="match status" value="1"/>
</dbReference>
<evidence type="ECO:0000313" key="8">
    <source>
        <dbReference type="EMBL" id="QWK89630.1"/>
    </source>
</evidence>
<accession>A0A975S132</accession>
<evidence type="ECO:0000256" key="3">
    <source>
        <dbReference type="ARBA" id="ARBA00022801"/>
    </source>
</evidence>
<feature type="active site" description="Charge relay system" evidence="5">
    <location>
        <position position="183"/>
    </location>
</feature>
<dbReference type="SUPFAM" id="SSF52743">
    <property type="entry name" value="Subtilisin-like"/>
    <property type="match status" value="1"/>
</dbReference>
<dbReference type="PROSITE" id="PS51892">
    <property type="entry name" value="SUBTILASE"/>
    <property type="match status" value="1"/>
</dbReference>
<dbReference type="Pfam" id="PF00082">
    <property type="entry name" value="Peptidase_S8"/>
    <property type="match status" value="1"/>
</dbReference>
<feature type="compositionally biased region" description="Gly residues" evidence="6">
    <location>
        <begin position="42"/>
        <end position="55"/>
    </location>
</feature>
<evidence type="ECO:0000313" key="9">
    <source>
        <dbReference type="Proteomes" id="UP000679352"/>
    </source>
</evidence>
<evidence type="ECO:0000256" key="1">
    <source>
        <dbReference type="ARBA" id="ARBA00011073"/>
    </source>
</evidence>
<evidence type="ECO:0000256" key="4">
    <source>
        <dbReference type="ARBA" id="ARBA00022825"/>
    </source>
</evidence>
<dbReference type="AlphaFoldDB" id="A0A975S132"/>
<keyword evidence="3 5" id="KW-0378">Hydrolase</keyword>
<dbReference type="Gene3D" id="3.40.50.200">
    <property type="entry name" value="Peptidase S8/S53 domain"/>
    <property type="match status" value="1"/>
</dbReference>
<dbReference type="GO" id="GO:0006508">
    <property type="term" value="P:proteolysis"/>
    <property type="evidence" value="ECO:0007669"/>
    <property type="project" value="UniProtKB-KW"/>
</dbReference>
<dbReference type="RefSeq" id="WP_215504612.1">
    <property type="nucleotide sequence ID" value="NZ_CP076361.1"/>
</dbReference>
<organism evidence="8 9">
    <name type="scientific">Gemmobacter fulvus</name>
    <dbReference type="NCBI Taxonomy" id="2840474"/>
    <lineage>
        <taxon>Bacteria</taxon>
        <taxon>Pseudomonadati</taxon>
        <taxon>Pseudomonadota</taxon>
        <taxon>Alphaproteobacteria</taxon>
        <taxon>Rhodobacterales</taxon>
        <taxon>Paracoccaceae</taxon>
        <taxon>Gemmobacter</taxon>
    </lineage>
</organism>
<name>A0A975S132_9RHOB</name>
<dbReference type="InterPro" id="IPR000209">
    <property type="entry name" value="Peptidase_S8/S53_dom"/>
</dbReference>
<evidence type="ECO:0000259" key="7">
    <source>
        <dbReference type="Pfam" id="PF00082"/>
    </source>
</evidence>
<feature type="domain" description="Peptidase S8/S53" evidence="7">
    <location>
        <begin position="179"/>
        <end position="418"/>
    </location>
</feature>
<reference evidence="8" key="1">
    <citation type="submission" date="2021-06" db="EMBL/GenBank/DDBJ databases">
        <title>Direct submission.</title>
        <authorList>
            <person name="Lee C.-S."/>
            <person name="Jin L."/>
        </authorList>
    </citation>
    <scope>NUCLEOTIDE SEQUENCE</scope>
    <source>
        <strain evidence="8">Con5</strain>
    </source>
</reference>
<dbReference type="PROSITE" id="PS51318">
    <property type="entry name" value="TAT"/>
    <property type="match status" value="1"/>
</dbReference>
<dbReference type="Proteomes" id="UP000679352">
    <property type="component" value="Chromosome"/>
</dbReference>
<dbReference type="KEGG" id="gfu:KM031_12355"/>
<keyword evidence="2 5" id="KW-0645">Protease</keyword>
<sequence length="443" mass="45318">MADHEETNLRRRALLRRIGLASGLAYVAPVLTTLGVARASGASGGSGGGGRGGGSRPVVRQQRRVAKPQPQRVRRAPPPPDPELVVLLPPGATAEAVTQAGYDVLASSPVAGATLLRLALPSGETPETALARLAGSFPGAVGDENHLYAPDDFLCEAGDCAAHEMIGWSGWPSAYAPRIGMIDTGINTDHEALRGQKLTVHQVDLGKRDAAGRQHGTAIAALLLGRLDSRTPGLLPHAELVAVEAFHNRGGADQADAFSLGQALERMVAAGVSVINMSFSGPENIVLKRLVEHAAAQGIGLVAAAGNGGPGAGPAWPAAWPEVIAVTAVDDEQRSYRQANRGPYVTLAGPGVNLWTAASISGGRLRSGTSYAAPFVTAALAIEQMRNPDAPVAAVVAGLIGCAKDLGEAGFDETFGHGLVTAPNLCTATVAGDGAKNYLTSGE</sequence>
<dbReference type="PANTHER" id="PTHR43806">
    <property type="entry name" value="PEPTIDASE S8"/>
    <property type="match status" value="1"/>
</dbReference>
<dbReference type="InterPro" id="IPR050131">
    <property type="entry name" value="Peptidase_S8_subtilisin-like"/>
</dbReference>
<dbReference type="GO" id="GO:0004252">
    <property type="term" value="F:serine-type endopeptidase activity"/>
    <property type="evidence" value="ECO:0007669"/>
    <property type="project" value="UniProtKB-UniRule"/>
</dbReference>
<evidence type="ECO:0000256" key="5">
    <source>
        <dbReference type="PROSITE-ProRule" id="PRU01240"/>
    </source>
</evidence>
<dbReference type="EMBL" id="CP076361">
    <property type="protein sequence ID" value="QWK89630.1"/>
    <property type="molecule type" value="Genomic_DNA"/>
</dbReference>
<dbReference type="InterPro" id="IPR006311">
    <property type="entry name" value="TAT_signal"/>
</dbReference>
<proteinExistence type="inferred from homology"/>
<evidence type="ECO:0000256" key="2">
    <source>
        <dbReference type="ARBA" id="ARBA00022670"/>
    </source>
</evidence>
<keyword evidence="4 5" id="KW-0720">Serine protease</keyword>
<dbReference type="PRINTS" id="PR00723">
    <property type="entry name" value="SUBTILISIN"/>
</dbReference>
<keyword evidence="9" id="KW-1185">Reference proteome</keyword>
<dbReference type="CDD" id="cd05561">
    <property type="entry name" value="Peptidases_S8_4"/>
    <property type="match status" value="1"/>
</dbReference>
<evidence type="ECO:0000256" key="6">
    <source>
        <dbReference type="SAM" id="MobiDB-lite"/>
    </source>
</evidence>
<gene>
    <name evidence="8" type="ORF">KM031_12355</name>
</gene>
<dbReference type="InterPro" id="IPR023828">
    <property type="entry name" value="Peptidase_S8_Ser-AS"/>
</dbReference>
<protein>
    <submittedName>
        <fullName evidence="8">S8 family serine peptidase</fullName>
    </submittedName>
</protein>
<comment type="similarity">
    <text evidence="1 5">Belongs to the peptidase S8 family.</text>
</comment>